<keyword evidence="1" id="KW-0472">Membrane</keyword>
<name>A0A6P0ULG8_9FLAO</name>
<evidence type="ECO:0000313" key="2">
    <source>
        <dbReference type="EMBL" id="NER12758.1"/>
    </source>
</evidence>
<feature type="transmembrane region" description="Helical" evidence="1">
    <location>
        <begin position="148"/>
        <end position="169"/>
    </location>
</feature>
<dbReference type="Proteomes" id="UP000468581">
    <property type="component" value="Unassembled WGS sequence"/>
</dbReference>
<accession>A0A6P0ULG8</accession>
<dbReference type="EMBL" id="JAABOO010000001">
    <property type="protein sequence ID" value="NER12758.1"/>
    <property type="molecule type" value="Genomic_DNA"/>
</dbReference>
<feature type="transmembrane region" description="Helical" evidence="1">
    <location>
        <begin position="106"/>
        <end position="128"/>
    </location>
</feature>
<proteinExistence type="predicted"/>
<evidence type="ECO:0000313" key="3">
    <source>
        <dbReference type="Proteomes" id="UP000468581"/>
    </source>
</evidence>
<reference evidence="2 3" key="1">
    <citation type="submission" date="2020-01" db="EMBL/GenBank/DDBJ databases">
        <title>Leptobacterium flavescens.</title>
        <authorList>
            <person name="Wang G."/>
        </authorList>
    </citation>
    <scope>NUCLEOTIDE SEQUENCE [LARGE SCALE GENOMIC DNA]</scope>
    <source>
        <strain evidence="2 3">KCTC 22160</strain>
    </source>
</reference>
<dbReference type="AlphaFoldDB" id="A0A6P0ULG8"/>
<keyword evidence="1" id="KW-0812">Transmembrane</keyword>
<gene>
    <name evidence="2" type="ORF">GWK08_04850</name>
</gene>
<keyword evidence="1" id="KW-1133">Transmembrane helix</keyword>
<protein>
    <recommendedName>
        <fullName evidence="4">DUF3278 domain-containing protein</fullName>
    </recommendedName>
</protein>
<feature type="transmembrane region" description="Helical" evidence="1">
    <location>
        <begin position="39"/>
        <end position="58"/>
    </location>
</feature>
<evidence type="ECO:0008006" key="4">
    <source>
        <dbReference type="Google" id="ProtNLM"/>
    </source>
</evidence>
<evidence type="ECO:0000256" key="1">
    <source>
        <dbReference type="SAM" id="Phobius"/>
    </source>
</evidence>
<dbReference type="RefSeq" id="WP_163605768.1">
    <property type="nucleotide sequence ID" value="NZ_JAABOO010000001.1"/>
</dbReference>
<feature type="transmembrane region" description="Helical" evidence="1">
    <location>
        <begin position="64"/>
        <end position="85"/>
    </location>
</feature>
<sequence>MKEIEEIWDDSHKNPLFNGDSIELPSHITSSELDKLGNVLKIEIVIGFILTVGFFIFRNRMSELAFTLSIAIAVCGLIFSCYGLYLSRKVKVEDNSLLFLKNTLNVLKHFIVKYLVLIQIILICFYFISGFSYPDRTFIDWATSELGIKTSILIFTVDVICLSYGYLFYVKKYLRLKKALKGF</sequence>
<comment type="caution">
    <text evidence="2">The sequence shown here is derived from an EMBL/GenBank/DDBJ whole genome shotgun (WGS) entry which is preliminary data.</text>
</comment>
<organism evidence="2 3">
    <name type="scientific">Leptobacterium flavescens</name>
    <dbReference type="NCBI Taxonomy" id="472055"/>
    <lineage>
        <taxon>Bacteria</taxon>
        <taxon>Pseudomonadati</taxon>
        <taxon>Bacteroidota</taxon>
        <taxon>Flavobacteriia</taxon>
        <taxon>Flavobacteriales</taxon>
        <taxon>Flavobacteriaceae</taxon>
        <taxon>Leptobacterium</taxon>
    </lineage>
</organism>
<keyword evidence="3" id="KW-1185">Reference proteome</keyword>